<keyword evidence="1" id="KW-0812">Transmembrane</keyword>
<feature type="transmembrane region" description="Helical" evidence="1">
    <location>
        <begin position="189"/>
        <end position="213"/>
    </location>
</feature>
<keyword evidence="1" id="KW-1133">Transmembrane helix</keyword>
<feature type="transmembrane region" description="Helical" evidence="1">
    <location>
        <begin position="381"/>
        <end position="402"/>
    </location>
</feature>
<feature type="transmembrane region" description="Helical" evidence="1">
    <location>
        <begin position="465"/>
        <end position="485"/>
    </location>
</feature>
<protein>
    <submittedName>
        <fullName evidence="2">Uncharacterized protein</fullName>
    </submittedName>
</protein>
<organism evidence="2 3">
    <name type="scientific">Folsomia candida</name>
    <name type="common">Springtail</name>
    <dbReference type="NCBI Taxonomy" id="158441"/>
    <lineage>
        <taxon>Eukaryota</taxon>
        <taxon>Metazoa</taxon>
        <taxon>Ecdysozoa</taxon>
        <taxon>Arthropoda</taxon>
        <taxon>Hexapoda</taxon>
        <taxon>Collembola</taxon>
        <taxon>Entomobryomorpha</taxon>
        <taxon>Isotomoidea</taxon>
        <taxon>Isotomidae</taxon>
        <taxon>Proisotominae</taxon>
        <taxon>Folsomia</taxon>
    </lineage>
</organism>
<proteinExistence type="predicted"/>
<name>A0A226ECV4_FOLCA</name>
<dbReference type="Proteomes" id="UP000198287">
    <property type="component" value="Unassembled WGS sequence"/>
</dbReference>
<feature type="transmembrane region" description="Helical" evidence="1">
    <location>
        <begin position="62"/>
        <end position="86"/>
    </location>
</feature>
<feature type="transmembrane region" description="Helical" evidence="1">
    <location>
        <begin position="160"/>
        <end position="183"/>
    </location>
</feature>
<reference evidence="2 3" key="1">
    <citation type="submission" date="2015-12" db="EMBL/GenBank/DDBJ databases">
        <title>The genome of Folsomia candida.</title>
        <authorList>
            <person name="Faddeeva A."/>
            <person name="Derks M.F."/>
            <person name="Anvar Y."/>
            <person name="Smit S."/>
            <person name="Van Straalen N."/>
            <person name="Roelofs D."/>
        </authorList>
    </citation>
    <scope>NUCLEOTIDE SEQUENCE [LARGE SCALE GENOMIC DNA]</scope>
    <source>
        <strain evidence="2 3">VU population</strain>
        <tissue evidence="2">Whole body</tissue>
    </source>
</reference>
<keyword evidence="3" id="KW-1185">Reference proteome</keyword>
<feature type="transmembrane region" description="Helical" evidence="1">
    <location>
        <begin position="106"/>
        <end position="123"/>
    </location>
</feature>
<evidence type="ECO:0000313" key="2">
    <source>
        <dbReference type="EMBL" id="OXA54516.1"/>
    </source>
</evidence>
<gene>
    <name evidence="2" type="ORF">Fcan01_10595</name>
</gene>
<accession>A0A226ECV4</accession>
<feature type="non-terminal residue" evidence="2">
    <location>
        <position position="677"/>
    </location>
</feature>
<dbReference type="AlphaFoldDB" id="A0A226ECV4"/>
<sequence length="677" mass="77802">MEIKYPAKSIPVKISPGLMPPPPPGLTQQVNSFLKFTRCIARCPMTFENIANKKQVKFQLKICSSSFLSSLNLALVLNTVLVVGFLKYGDILYSVYDVFPRSGMSMSALYVAFALIGYLITFLKAPKLAKWLNHLNEIEDEMQKIDSKQSKRDKIKINNFLRYFIPLFEFFPILVFGVFETVLRFDADYPIHCVLATIYAYLPGICYAIIIFYDQQEAKIASLLKKEELKVKFGTWGSDYYSSELHLSISHSSTNMELKYSAKSIPSKIAPGIISPPSPGLTQQVNSFFKFARYIARCPITFENIPNKKQVKFRFKMCSSSFLLSMNFALVLNTVIAVGFLNYSDILYSVYDVFPRSGIWPPSNPNAESVESSVSAFSFGLIKSMNALYIAYASIGYLIAFLKTPKLEKWLNHWNEIEDEMQKIGSNRDKINIDKFLRYFITLFEFFPILIFGVFETMLRFDADYPIHCVLATIYAFLPGICYAVDDSQALIMLKCLQETKIVSLLRNEELKVKFGTFGTDYYSSERFWGCLHWPPPKQFGENIKNRVGEFVYCLIWSFAPISILMVSIDHVLAFLKAPELAEWLNNWNAIEDEMLQLGFNRDKIKITTFSRYFIPLFEFVPSLIFGSLNMIWLVDIRYPLHCLISFIYSYLPHICYAVEDSKALLMLKCLQVGFLQ</sequence>
<evidence type="ECO:0000256" key="1">
    <source>
        <dbReference type="SAM" id="Phobius"/>
    </source>
</evidence>
<comment type="caution">
    <text evidence="2">The sequence shown here is derived from an EMBL/GenBank/DDBJ whole genome shotgun (WGS) entry which is preliminary data.</text>
</comment>
<feature type="transmembrane region" description="Helical" evidence="1">
    <location>
        <begin position="613"/>
        <end position="633"/>
    </location>
</feature>
<evidence type="ECO:0000313" key="3">
    <source>
        <dbReference type="Proteomes" id="UP000198287"/>
    </source>
</evidence>
<feature type="transmembrane region" description="Helical" evidence="1">
    <location>
        <begin position="436"/>
        <end position="459"/>
    </location>
</feature>
<feature type="transmembrane region" description="Helical" evidence="1">
    <location>
        <begin position="322"/>
        <end position="343"/>
    </location>
</feature>
<keyword evidence="1" id="KW-0472">Membrane</keyword>
<dbReference type="EMBL" id="LNIX01000005">
    <property type="protein sequence ID" value="OXA54516.1"/>
    <property type="molecule type" value="Genomic_DNA"/>
</dbReference>